<keyword evidence="4" id="KW-1185">Reference proteome</keyword>
<dbReference type="GO" id="GO:0008654">
    <property type="term" value="P:phospholipid biosynthetic process"/>
    <property type="evidence" value="ECO:0007669"/>
    <property type="project" value="TreeGrafter"/>
</dbReference>
<feature type="transmembrane region" description="Helical" evidence="1">
    <location>
        <begin position="315"/>
        <end position="332"/>
    </location>
</feature>
<proteinExistence type="predicted"/>
<dbReference type="CDD" id="cd07992">
    <property type="entry name" value="LPLAT_AAK14816-like"/>
    <property type="match status" value="1"/>
</dbReference>
<sequence>MKNLFNAFLRITVRISLHLYFHKIRVYGEKNIPKGKPTLIVCNHQNALIDPLLIATHTRLNPHFLTRASVFKNPIIAKILDYIRMIPVYRIRDGVDNMEKNKDTFSKSVQILMDNGTILIFGEGGHSMKRTLRPLKKGFARIAFQALEVKPDMDLTVLPVGINYSSHKFSGSEVSICFGKPFKAGEFYPKYDSLMRETLDRMDPLVSQIPDDAYEANLLKLLENRIALTAPDLVKMALAGNFKKASEKQKVPKAQPLANFLMKIFIAPLYLAWKYAQPKVKDPTFYATFKFVICYGGIPLLFIASTVLIQLNYDFSIILLIYWILVFLLILSNKNNQS</sequence>
<comment type="caution">
    <text evidence="3">The sequence shown here is derived from an EMBL/GenBank/DDBJ whole genome shotgun (WGS) entry which is preliminary data.</text>
</comment>
<reference evidence="3 4" key="1">
    <citation type="journal article" date="2013" name="Genome Announc.">
        <title>Draft Genome Sequence of Indibacter alkaliphilus Strain LW1T, Isolated from Lonar Lake, a Haloalkaline Lake in the Buldana District of Maharashtra, India.</title>
        <authorList>
            <person name="Singh A."/>
            <person name="Kumar Jangir P."/>
            <person name="Sharma R."/>
            <person name="Singh A."/>
            <person name="Kumar Pinnaka A."/>
            <person name="Shivaji S."/>
        </authorList>
    </citation>
    <scope>NUCLEOTIDE SEQUENCE [LARGE SCALE GENOMIC DNA]</scope>
    <source>
        <strain evidence="4">CCUG 57479 / KCTC 22604 / LW1</strain>
    </source>
</reference>
<dbReference type="GO" id="GO:0016287">
    <property type="term" value="F:glycerone-phosphate O-acyltransferase activity"/>
    <property type="evidence" value="ECO:0007669"/>
    <property type="project" value="TreeGrafter"/>
</dbReference>
<dbReference type="SUPFAM" id="SSF69593">
    <property type="entry name" value="Glycerol-3-phosphate (1)-acyltransferase"/>
    <property type="match status" value="1"/>
</dbReference>
<dbReference type="EMBL" id="ALWO02000045">
    <property type="protein sequence ID" value="EOZ93599.1"/>
    <property type="molecule type" value="Genomic_DNA"/>
</dbReference>
<dbReference type="InterPro" id="IPR052744">
    <property type="entry name" value="GPAT/DAPAT"/>
</dbReference>
<feature type="transmembrane region" description="Helical" evidence="1">
    <location>
        <begin position="256"/>
        <end position="273"/>
    </location>
</feature>
<dbReference type="eggNOG" id="COG0204">
    <property type="taxonomic scope" value="Bacteria"/>
</dbReference>
<dbReference type="RefSeq" id="WP_009033793.1">
    <property type="nucleotide sequence ID" value="NZ_ALWO02000045.1"/>
</dbReference>
<dbReference type="GO" id="GO:0004366">
    <property type="term" value="F:glycerol-3-phosphate O-acyltransferase activity"/>
    <property type="evidence" value="ECO:0007669"/>
    <property type="project" value="TreeGrafter"/>
</dbReference>
<protein>
    <submittedName>
        <fullName evidence="3">1-acyl-sn-glycerol-3-phosphate acetyltransferase</fullName>
    </submittedName>
</protein>
<evidence type="ECO:0000256" key="1">
    <source>
        <dbReference type="SAM" id="Phobius"/>
    </source>
</evidence>
<dbReference type="AlphaFoldDB" id="S2D3Y3"/>
<evidence type="ECO:0000313" key="3">
    <source>
        <dbReference type="EMBL" id="EOZ93599.1"/>
    </source>
</evidence>
<dbReference type="PANTHER" id="PTHR31605:SF0">
    <property type="entry name" value="GLYCEROL-3-PHOSPHATE O-ACYLTRANSFERASE 1"/>
    <property type="match status" value="1"/>
</dbReference>
<name>S2D3Y3_INDAL</name>
<dbReference type="SMART" id="SM00563">
    <property type="entry name" value="PlsC"/>
    <property type="match status" value="1"/>
</dbReference>
<keyword evidence="1" id="KW-1133">Transmembrane helix</keyword>
<gene>
    <name evidence="3" type="ORF">A33Q_3545</name>
</gene>
<keyword evidence="1" id="KW-0472">Membrane</keyword>
<dbReference type="InterPro" id="IPR002123">
    <property type="entry name" value="Plipid/glycerol_acylTrfase"/>
</dbReference>
<dbReference type="Proteomes" id="UP000006073">
    <property type="component" value="Unassembled WGS sequence"/>
</dbReference>
<organism evidence="3 4">
    <name type="scientific">Indibacter alkaliphilus (strain CCUG 57479 / KCTC 22604 / LW1)</name>
    <dbReference type="NCBI Taxonomy" id="1189612"/>
    <lineage>
        <taxon>Bacteria</taxon>
        <taxon>Pseudomonadati</taxon>
        <taxon>Bacteroidota</taxon>
        <taxon>Cytophagia</taxon>
        <taxon>Cytophagales</taxon>
        <taxon>Cyclobacteriaceae</taxon>
    </lineage>
</organism>
<dbReference type="Pfam" id="PF01553">
    <property type="entry name" value="Acyltransferase"/>
    <property type="match status" value="1"/>
</dbReference>
<evidence type="ECO:0000313" key="4">
    <source>
        <dbReference type="Proteomes" id="UP000006073"/>
    </source>
</evidence>
<feature type="domain" description="Phospholipid/glycerol acyltransferase" evidence="2">
    <location>
        <begin position="38"/>
        <end position="165"/>
    </location>
</feature>
<dbReference type="OrthoDB" id="9806008at2"/>
<dbReference type="PANTHER" id="PTHR31605">
    <property type="entry name" value="GLYCEROL-3-PHOSPHATE O-ACYLTRANSFERASE 1"/>
    <property type="match status" value="1"/>
</dbReference>
<feature type="transmembrane region" description="Helical" evidence="1">
    <location>
        <begin position="285"/>
        <end position="309"/>
    </location>
</feature>
<dbReference type="STRING" id="1189612.A33Q_3545"/>
<keyword evidence="1" id="KW-0812">Transmembrane</keyword>
<evidence type="ECO:0000259" key="2">
    <source>
        <dbReference type="SMART" id="SM00563"/>
    </source>
</evidence>
<accession>S2D3Y3</accession>